<evidence type="ECO:0000313" key="12">
    <source>
        <dbReference type="EMBL" id="CAI0646743.1"/>
    </source>
</evidence>
<keyword evidence="9" id="KW-1015">Disulfide bond</keyword>
<feature type="non-terminal residue" evidence="12">
    <location>
        <position position="1"/>
    </location>
</feature>
<dbReference type="InterPro" id="IPR008754">
    <property type="entry name" value="Peptidase_M43"/>
</dbReference>
<dbReference type="SUPFAM" id="SSF55486">
    <property type="entry name" value="Metalloproteases ('zincins'), catalytic domain"/>
    <property type="match status" value="1"/>
</dbReference>
<keyword evidence="5" id="KW-0732">Signal</keyword>
<dbReference type="PANTHER" id="PTHR47466:SF1">
    <property type="entry name" value="METALLOPROTEASE MEP1 (AFU_ORTHOLOGUE AFUA_1G07730)-RELATED"/>
    <property type="match status" value="1"/>
</dbReference>
<dbReference type="Pfam" id="PF05572">
    <property type="entry name" value="Peptidase_M43"/>
    <property type="match status" value="1"/>
</dbReference>
<dbReference type="GO" id="GO:0008237">
    <property type="term" value="F:metallopeptidase activity"/>
    <property type="evidence" value="ECO:0007669"/>
    <property type="project" value="UniProtKB-KW"/>
</dbReference>
<evidence type="ECO:0000256" key="9">
    <source>
        <dbReference type="ARBA" id="ARBA00023157"/>
    </source>
</evidence>
<evidence type="ECO:0000256" key="6">
    <source>
        <dbReference type="ARBA" id="ARBA00022801"/>
    </source>
</evidence>
<reference evidence="12" key="1">
    <citation type="submission" date="2022-08" db="EMBL/GenBank/DDBJ databases">
        <authorList>
            <person name="Giroux E."/>
            <person name="Giroux E."/>
        </authorList>
    </citation>
    <scope>NUCLEOTIDE SEQUENCE</scope>
    <source>
        <strain evidence="12">H1091258</strain>
    </source>
</reference>
<evidence type="ECO:0000256" key="2">
    <source>
        <dbReference type="ARBA" id="ARBA00008721"/>
    </source>
</evidence>
<dbReference type="EMBL" id="CAMGZC010000359">
    <property type="protein sequence ID" value="CAI0646743.1"/>
    <property type="molecule type" value="Genomic_DNA"/>
</dbReference>
<accession>A0A9W4RSP1</accession>
<evidence type="ECO:0000259" key="11">
    <source>
        <dbReference type="Pfam" id="PF05572"/>
    </source>
</evidence>
<dbReference type="Proteomes" id="UP001152533">
    <property type="component" value="Unassembled WGS sequence"/>
</dbReference>
<evidence type="ECO:0000256" key="1">
    <source>
        <dbReference type="ARBA" id="ARBA00003174"/>
    </source>
</evidence>
<protein>
    <recommendedName>
        <fullName evidence="11">Peptidase M43 pregnancy-associated plasma-A domain-containing protein</fullName>
    </recommendedName>
</protein>
<evidence type="ECO:0000256" key="8">
    <source>
        <dbReference type="ARBA" id="ARBA00023049"/>
    </source>
</evidence>
<proteinExistence type="inferred from homology"/>
<comment type="function">
    <text evidence="1">Secreted metalloproteinase that allows assimilation of proteinaceous substrates.</text>
</comment>
<keyword evidence="7" id="KW-0862">Zinc</keyword>
<dbReference type="AlphaFoldDB" id="A0A9W4RSP1"/>
<evidence type="ECO:0000256" key="4">
    <source>
        <dbReference type="ARBA" id="ARBA00022723"/>
    </source>
</evidence>
<feature type="domain" description="Peptidase M43 pregnancy-associated plasma-A" evidence="11">
    <location>
        <begin position="213"/>
        <end position="314"/>
    </location>
</feature>
<dbReference type="Gene3D" id="3.40.390.10">
    <property type="entry name" value="Collagenase (Catalytic Domain)"/>
    <property type="match status" value="1"/>
</dbReference>
<feature type="compositionally biased region" description="Polar residues" evidence="10">
    <location>
        <begin position="255"/>
        <end position="273"/>
    </location>
</feature>
<dbReference type="GO" id="GO:0006508">
    <property type="term" value="P:proteolysis"/>
    <property type="evidence" value="ECO:0007669"/>
    <property type="project" value="UniProtKB-KW"/>
</dbReference>
<dbReference type="GO" id="GO:0046872">
    <property type="term" value="F:metal ion binding"/>
    <property type="evidence" value="ECO:0007669"/>
    <property type="project" value="UniProtKB-KW"/>
</dbReference>
<dbReference type="CDD" id="cd04275">
    <property type="entry name" value="ZnMc_pappalysin_like"/>
    <property type="match status" value="1"/>
</dbReference>
<evidence type="ECO:0000313" key="13">
    <source>
        <dbReference type="Proteomes" id="UP001152533"/>
    </source>
</evidence>
<sequence>TARITTIVLTIGIPVFSFRSHLPGTLFIMQLKSFLVAASMVASAFAKRTCGTDEPTEVDLQVAQDFKLMESSARLAGNGSRAAGPIQINVYWHVVASSQSVSGGYLTQATLDEQLAVLNTAYAPHDISFVEAGADWTVNSNWAADRAEVAMKTALRKGTYADLNVYFVASSRYLGYARFPQTITPGSADFNRDGVVILSTTVPGGSYEEYSLGHTATHEIGHWLGLFHTFQGYACSGDGDSVDDTPYEAEVNIPSATRQSERSSANKSQQESYGCQIGRDTCPNSAGTDSVTNYMNYSDDECFTGFSNGQQSRIYSYWDTYRAQYQ</sequence>
<evidence type="ECO:0000256" key="3">
    <source>
        <dbReference type="ARBA" id="ARBA00022670"/>
    </source>
</evidence>
<evidence type="ECO:0000256" key="7">
    <source>
        <dbReference type="ARBA" id="ARBA00022833"/>
    </source>
</evidence>
<feature type="region of interest" description="Disordered" evidence="10">
    <location>
        <begin position="255"/>
        <end position="279"/>
    </location>
</feature>
<comment type="caution">
    <text evidence="12">The sequence shown here is derived from an EMBL/GenBank/DDBJ whole genome shotgun (WGS) entry which is preliminary data.</text>
</comment>
<keyword evidence="3" id="KW-0645">Protease</keyword>
<keyword evidence="8" id="KW-0482">Metalloprotease</keyword>
<keyword evidence="13" id="KW-1185">Reference proteome</keyword>
<evidence type="ECO:0000256" key="5">
    <source>
        <dbReference type="ARBA" id="ARBA00022729"/>
    </source>
</evidence>
<comment type="similarity">
    <text evidence="2">Belongs to the peptidase M43B family.</text>
</comment>
<evidence type="ECO:0000256" key="10">
    <source>
        <dbReference type="SAM" id="MobiDB-lite"/>
    </source>
</evidence>
<gene>
    <name evidence="12" type="ORF">CGXH109_LOCUS58123</name>
</gene>
<organism evidence="12 13">
    <name type="scientific">Colletotrichum noveboracense</name>
    <dbReference type="NCBI Taxonomy" id="2664923"/>
    <lineage>
        <taxon>Eukaryota</taxon>
        <taxon>Fungi</taxon>
        <taxon>Dikarya</taxon>
        <taxon>Ascomycota</taxon>
        <taxon>Pezizomycotina</taxon>
        <taxon>Sordariomycetes</taxon>
        <taxon>Hypocreomycetidae</taxon>
        <taxon>Glomerellales</taxon>
        <taxon>Glomerellaceae</taxon>
        <taxon>Colletotrichum</taxon>
        <taxon>Colletotrichum gloeosporioides species complex</taxon>
    </lineage>
</organism>
<dbReference type="PANTHER" id="PTHR47466">
    <property type="match status" value="1"/>
</dbReference>
<keyword evidence="4" id="KW-0479">Metal-binding</keyword>
<keyword evidence="6" id="KW-0378">Hydrolase</keyword>
<name>A0A9W4RSP1_9PEZI</name>
<dbReference type="InterPro" id="IPR024079">
    <property type="entry name" value="MetalloPept_cat_dom_sf"/>
</dbReference>